<dbReference type="Proteomes" id="UP000320762">
    <property type="component" value="Unassembled WGS sequence"/>
</dbReference>
<proteinExistence type="predicted"/>
<accession>A0A550CLC9</accession>
<sequence length="192" mass="21798">MGDSTSFDTPPSDVLPTRRRVHFECEPETPDDASEALTCPDNILETSAAQQPLQEISFALESIVPPHVNLSDRHVTHRYTQAPPTYLLGYFVNPQLIYEGHVEKGTQRETVQATLDAYVAFITKHTGMRWGAGMEKFVINGKEKWLFYAAQSQRREDIMAIPQSARNGFRRVTSAARDPMLIIYRHPKCYIS</sequence>
<comment type="caution">
    <text evidence="1">The sequence shown here is derived from an EMBL/GenBank/DDBJ whole genome shotgun (WGS) entry which is preliminary data.</text>
</comment>
<dbReference type="EMBL" id="VDMD01000005">
    <property type="protein sequence ID" value="TRM65613.1"/>
    <property type="molecule type" value="Genomic_DNA"/>
</dbReference>
<protein>
    <submittedName>
        <fullName evidence="1">Uncharacterized protein</fullName>
    </submittedName>
</protein>
<reference evidence="1 2" key="1">
    <citation type="journal article" date="2019" name="New Phytol.">
        <title>Comparative genomics reveals unique wood-decay strategies and fruiting body development in the Schizophyllaceae.</title>
        <authorList>
            <person name="Almasi E."/>
            <person name="Sahu N."/>
            <person name="Krizsan K."/>
            <person name="Balint B."/>
            <person name="Kovacs G.M."/>
            <person name="Kiss B."/>
            <person name="Cseklye J."/>
            <person name="Drula E."/>
            <person name="Henrissat B."/>
            <person name="Nagy I."/>
            <person name="Chovatia M."/>
            <person name="Adam C."/>
            <person name="LaButti K."/>
            <person name="Lipzen A."/>
            <person name="Riley R."/>
            <person name="Grigoriev I.V."/>
            <person name="Nagy L.G."/>
        </authorList>
    </citation>
    <scope>NUCLEOTIDE SEQUENCE [LARGE SCALE GENOMIC DNA]</scope>
    <source>
        <strain evidence="1 2">NL-1724</strain>
    </source>
</reference>
<dbReference type="AlphaFoldDB" id="A0A550CLC9"/>
<evidence type="ECO:0000313" key="2">
    <source>
        <dbReference type="Proteomes" id="UP000320762"/>
    </source>
</evidence>
<organism evidence="1 2">
    <name type="scientific">Schizophyllum amplum</name>
    <dbReference type="NCBI Taxonomy" id="97359"/>
    <lineage>
        <taxon>Eukaryota</taxon>
        <taxon>Fungi</taxon>
        <taxon>Dikarya</taxon>
        <taxon>Basidiomycota</taxon>
        <taxon>Agaricomycotina</taxon>
        <taxon>Agaricomycetes</taxon>
        <taxon>Agaricomycetidae</taxon>
        <taxon>Agaricales</taxon>
        <taxon>Schizophyllaceae</taxon>
        <taxon>Schizophyllum</taxon>
    </lineage>
</organism>
<gene>
    <name evidence="1" type="ORF">BD626DRAFT_567508</name>
</gene>
<evidence type="ECO:0000313" key="1">
    <source>
        <dbReference type="EMBL" id="TRM65613.1"/>
    </source>
</evidence>
<name>A0A550CLC9_9AGAR</name>
<keyword evidence="2" id="KW-1185">Reference proteome</keyword>
<dbReference type="OrthoDB" id="10438625at2759"/>